<protein>
    <submittedName>
        <fullName evidence="2">Uncharacterized protein</fullName>
    </submittedName>
</protein>
<feature type="region of interest" description="Disordered" evidence="1">
    <location>
        <begin position="19"/>
        <end position="152"/>
    </location>
</feature>
<reference evidence="2" key="1">
    <citation type="submission" date="2020-10" db="EMBL/GenBank/DDBJ databases">
        <authorList>
            <person name="Han B."/>
            <person name="Lu T."/>
            <person name="Zhao Q."/>
            <person name="Huang X."/>
            <person name="Zhao Y."/>
        </authorList>
    </citation>
    <scope>NUCLEOTIDE SEQUENCE</scope>
</reference>
<proteinExistence type="predicted"/>
<dbReference type="OrthoDB" id="1704267at2759"/>
<name>A0A811PLH7_9POAL</name>
<evidence type="ECO:0000313" key="2">
    <source>
        <dbReference type="EMBL" id="CAD6243318.1"/>
    </source>
</evidence>
<feature type="compositionally biased region" description="Basic and acidic residues" evidence="1">
    <location>
        <begin position="73"/>
        <end position="84"/>
    </location>
</feature>
<dbReference type="AlphaFoldDB" id="A0A811PLH7"/>
<dbReference type="Proteomes" id="UP000604825">
    <property type="component" value="Unassembled WGS sequence"/>
</dbReference>
<organism evidence="2 3">
    <name type="scientific">Miscanthus lutarioriparius</name>
    <dbReference type="NCBI Taxonomy" id="422564"/>
    <lineage>
        <taxon>Eukaryota</taxon>
        <taxon>Viridiplantae</taxon>
        <taxon>Streptophyta</taxon>
        <taxon>Embryophyta</taxon>
        <taxon>Tracheophyta</taxon>
        <taxon>Spermatophyta</taxon>
        <taxon>Magnoliopsida</taxon>
        <taxon>Liliopsida</taxon>
        <taxon>Poales</taxon>
        <taxon>Poaceae</taxon>
        <taxon>PACMAD clade</taxon>
        <taxon>Panicoideae</taxon>
        <taxon>Andropogonodae</taxon>
        <taxon>Andropogoneae</taxon>
        <taxon>Saccharinae</taxon>
        <taxon>Miscanthus</taxon>
    </lineage>
</organism>
<evidence type="ECO:0000256" key="1">
    <source>
        <dbReference type="SAM" id="MobiDB-lite"/>
    </source>
</evidence>
<feature type="compositionally biased region" description="Basic and acidic residues" evidence="1">
    <location>
        <begin position="40"/>
        <end position="49"/>
    </location>
</feature>
<keyword evidence="3" id="KW-1185">Reference proteome</keyword>
<sequence>MQALVRAQAAVRARRAGVAAALPHLHHPPPVRPRYSLQERYADDTRSEHGGVAAYSSRRLSASVESSSYGYDRSPKIVEVDTGRPKSRSSFSRRASSPLLDAGGSSGGEDWCAANPASSTLDGPTDHDLTSDSDPNPARPPDPSAQAKAEPT</sequence>
<feature type="compositionally biased region" description="Low complexity" evidence="1">
    <location>
        <begin position="56"/>
        <end position="68"/>
    </location>
</feature>
<evidence type="ECO:0000313" key="3">
    <source>
        <dbReference type="Proteomes" id="UP000604825"/>
    </source>
</evidence>
<accession>A0A811PLH7</accession>
<comment type="caution">
    <text evidence="2">The sequence shown here is derived from an EMBL/GenBank/DDBJ whole genome shotgun (WGS) entry which is preliminary data.</text>
</comment>
<gene>
    <name evidence="2" type="ORF">NCGR_LOCUS28528</name>
</gene>
<feature type="compositionally biased region" description="Low complexity" evidence="1">
    <location>
        <begin position="88"/>
        <end position="97"/>
    </location>
</feature>
<dbReference type="EMBL" id="CAJGYO010000007">
    <property type="protein sequence ID" value="CAD6243318.1"/>
    <property type="molecule type" value="Genomic_DNA"/>
</dbReference>